<dbReference type="PROSITE" id="PS01219">
    <property type="entry name" value="AMMONIUM_TRANSP"/>
    <property type="match status" value="1"/>
</dbReference>
<feature type="transmembrane region" description="Helical" evidence="10">
    <location>
        <begin position="221"/>
        <end position="241"/>
    </location>
</feature>
<protein>
    <recommendedName>
        <fullName evidence="9 10">Ammonium transporter</fullName>
    </recommendedName>
</protein>
<dbReference type="PANTHER" id="PTHR43029:SF10">
    <property type="entry name" value="AMMONIUM TRANSPORTER MEP2"/>
    <property type="match status" value="1"/>
</dbReference>
<feature type="transmembrane region" description="Helical" evidence="10">
    <location>
        <begin position="121"/>
        <end position="142"/>
    </location>
</feature>
<organism evidence="12 13">
    <name type="scientific">Listeria riparia FSL S10-1204</name>
    <dbReference type="NCBI Taxonomy" id="1265816"/>
    <lineage>
        <taxon>Bacteria</taxon>
        <taxon>Bacillati</taxon>
        <taxon>Bacillota</taxon>
        <taxon>Bacilli</taxon>
        <taxon>Bacillales</taxon>
        <taxon>Listeriaceae</taxon>
        <taxon>Listeria</taxon>
    </lineage>
</organism>
<feature type="transmembrane region" description="Helical" evidence="10">
    <location>
        <begin position="253"/>
        <end position="273"/>
    </location>
</feature>
<dbReference type="InterPro" id="IPR029020">
    <property type="entry name" value="Ammonium/urea_transptr"/>
</dbReference>
<dbReference type="GO" id="GO:0005886">
    <property type="term" value="C:plasma membrane"/>
    <property type="evidence" value="ECO:0007669"/>
    <property type="project" value="UniProtKB-SubCell"/>
</dbReference>
<dbReference type="EMBL" id="AODL01000004">
    <property type="protein sequence ID" value="EUJ46231.1"/>
    <property type="molecule type" value="Genomic_DNA"/>
</dbReference>
<accession>W7DFI7</accession>
<feature type="transmembrane region" description="Helical" evidence="10">
    <location>
        <begin position="308"/>
        <end position="327"/>
    </location>
</feature>
<feature type="transmembrane region" description="Helical" evidence="10">
    <location>
        <begin position="279"/>
        <end position="296"/>
    </location>
</feature>
<feature type="transmembrane region" description="Helical" evidence="10">
    <location>
        <begin position="93"/>
        <end position="114"/>
    </location>
</feature>
<feature type="transmembrane region" description="Helical" evidence="10">
    <location>
        <begin position="6"/>
        <end position="25"/>
    </location>
</feature>
<dbReference type="InterPro" id="IPR024041">
    <property type="entry name" value="NH4_transpt_AmtB-like_dom"/>
</dbReference>
<dbReference type="Pfam" id="PF00909">
    <property type="entry name" value="Ammonium_transp"/>
    <property type="match status" value="1"/>
</dbReference>
<proteinExistence type="inferred from homology"/>
<comment type="caution">
    <text evidence="12">The sequence shown here is derived from an EMBL/GenBank/DDBJ whole genome shotgun (WGS) entry which is preliminary data.</text>
</comment>
<evidence type="ECO:0000256" key="3">
    <source>
        <dbReference type="ARBA" id="ARBA00022448"/>
    </source>
</evidence>
<evidence type="ECO:0000256" key="4">
    <source>
        <dbReference type="ARBA" id="ARBA00022475"/>
    </source>
</evidence>
<reference evidence="12 13" key="1">
    <citation type="journal article" date="2014" name="Int. J. Syst. Evol. Microbiol.">
        <title>Listeria floridensis sp. nov., Listeria aquatica sp. nov., Listeria cornellensis sp. nov., Listeria riparia sp. nov. and Listeria grandensis sp. nov., from agricultural and natural environments.</title>
        <authorList>
            <person name="den Bakker H.C."/>
            <person name="Warchocki S."/>
            <person name="Wright E.M."/>
            <person name="Allred A.F."/>
            <person name="Ahlstrom C."/>
            <person name="Manuel C.S."/>
            <person name="Stasiewicz M.J."/>
            <person name="Burrell A."/>
            <person name="Roof S."/>
            <person name="Strawn L."/>
            <person name="Fortes E.D."/>
            <person name="Nightingale K.K."/>
            <person name="Kephart D."/>
            <person name="Wiedmann M."/>
        </authorList>
    </citation>
    <scope>NUCLEOTIDE SEQUENCE [LARGE SCALE GENOMIC DNA]</scope>
    <source>
        <strain evidence="12 13">FSL S10-1204</strain>
    </source>
</reference>
<keyword evidence="7 10" id="KW-0472">Membrane</keyword>
<feature type="transmembrane region" description="Helical" evidence="10">
    <location>
        <begin position="162"/>
        <end position="179"/>
    </location>
</feature>
<comment type="similarity">
    <text evidence="2 10">Belongs to the ammonia transporter channel (TC 1.A.11.2) family.</text>
</comment>
<evidence type="ECO:0000256" key="9">
    <source>
        <dbReference type="ARBA" id="ARBA00050025"/>
    </source>
</evidence>
<evidence type="ECO:0000313" key="13">
    <source>
        <dbReference type="Proteomes" id="UP000019248"/>
    </source>
</evidence>
<evidence type="ECO:0000256" key="1">
    <source>
        <dbReference type="ARBA" id="ARBA00004651"/>
    </source>
</evidence>
<keyword evidence="6 10" id="KW-1133">Transmembrane helix</keyword>
<evidence type="ECO:0000256" key="2">
    <source>
        <dbReference type="ARBA" id="ARBA00005887"/>
    </source>
</evidence>
<dbReference type="InterPro" id="IPR018047">
    <property type="entry name" value="Ammonium_transpt_CS"/>
</dbReference>
<dbReference type="NCBIfam" id="TIGR00836">
    <property type="entry name" value="amt"/>
    <property type="match status" value="1"/>
</dbReference>
<feature type="transmembrane region" description="Helical" evidence="10">
    <location>
        <begin position="347"/>
        <end position="372"/>
    </location>
</feature>
<feature type="transmembrane region" description="Helical" evidence="10">
    <location>
        <begin position="191"/>
        <end position="209"/>
    </location>
</feature>
<name>W7DFI7_9LIST</name>
<evidence type="ECO:0000256" key="5">
    <source>
        <dbReference type="ARBA" id="ARBA00022692"/>
    </source>
</evidence>
<dbReference type="RefSeq" id="WP_036099189.1">
    <property type="nucleotide sequence ID" value="NZ_AODL01000004.1"/>
</dbReference>
<dbReference type="AlphaFoldDB" id="W7DFI7"/>
<dbReference type="PRINTS" id="PR00342">
    <property type="entry name" value="RHESUSRHD"/>
</dbReference>
<evidence type="ECO:0000256" key="10">
    <source>
        <dbReference type="RuleBase" id="RU362002"/>
    </source>
</evidence>
<keyword evidence="5 10" id="KW-0812">Transmembrane</keyword>
<comment type="subcellular location">
    <subcellularLocation>
        <location evidence="1 10">Cell membrane</location>
        <topology evidence="1 10">Multi-pass membrane protein</topology>
    </subcellularLocation>
</comment>
<keyword evidence="8 10" id="KW-0924">Ammonia transport</keyword>
<dbReference type="InterPro" id="IPR001905">
    <property type="entry name" value="Ammonium_transpt"/>
</dbReference>
<gene>
    <name evidence="12" type="ORF">PRIP_02278</name>
</gene>
<feature type="transmembrane region" description="Helical" evidence="10">
    <location>
        <begin position="37"/>
        <end position="59"/>
    </location>
</feature>
<keyword evidence="3 10" id="KW-0813">Transport</keyword>
<evidence type="ECO:0000256" key="8">
    <source>
        <dbReference type="ARBA" id="ARBA00023177"/>
    </source>
</evidence>
<keyword evidence="4" id="KW-1003">Cell membrane</keyword>
<feature type="domain" description="Ammonium transporter AmtB-like" evidence="11">
    <location>
        <begin position="4"/>
        <end position="396"/>
    </location>
</feature>
<dbReference type="OrthoDB" id="9814202at2"/>
<sequence>MEAVFMFFCTLLVWLMTPGIALFYGGMVRSKNVLSTAMYSFSSMALISILWVIVGYSLAFAPGNAFIGSFDWTFLHGVGFDANATYSDAIPHILFMMFQMTFAILTVAIISGAFAERMNFAAYLIFIILWSLLVYAPVAHWVWGDGGWLRELGALDFAGGNVVHISSGVTGLVLAIIIGRRKEAENSSPHNLPLALIGGILVWFGWYGFNVGSALTIDNVAMTAFVNTNTAAAAGMIGWVAVEWMVNKKPTMLGTISGAIAGLVSITPAAGFVTVGSSLLIGFIGGAICFWGVFWLKGKVKYDDALDAFGLHGIGGIWGGIATGLFATTKINELGADGLFYGNPGLLLKQVIAIGSTVLFVAVATTVIIYVIKIFIPIRVNEEQEFKGLDLTLHAKKPITIKG</sequence>
<dbReference type="PATRIC" id="fig|1265816.5.peg.452"/>
<keyword evidence="13" id="KW-1185">Reference proteome</keyword>
<dbReference type="Gene3D" id="1.10.3430.10">
    <property type="entry name" value="Ammonium transporter AmtB like domains"/>
    <property type="match status" value="1"/>
</dbReference>
<dbReference type="PANTHER" id="PTHR43029">
    <property type="entry name" value="AMMONIUM TRANSPORTER MEP2"/>
    <property type="match status" value="1"/>
</dbReference>
<dbReference type="GO" id="GO:0008519">
    <property type="term" value="F:ammonium channel activity"/>
    <property type="evidence" value="ECO:0007669"/>
    <property type="project" value="InterPro"/>
</dbReference>
<dbReference type="SUPFAM" id="SSF111352">
    <property type="entry name" value="Ammonium transporter"/>
    <property type="match status" value="1"/>
</dbReference>
<dbReference type="InterPro" id="IPR002229">
    <property type="entry name" value="RhesusRHD"/>
</dbReference>
<evidence type="ECO:0000259" key="11">
    <source>
        <dbReference type="Pfam" id="PF00909"/>
    </source>
</evidence>
<evidence type="ECO:0000256" key="7">
    <source>
        <dbReference type="ARBA" id="ARBA00023136"/>
    </source>
</evidence>
<evidence type="ECO:0000256" key="6">
    <source>
        <dbReference type="ARBA" id="ARBA00022989"/>
    </source>
</evidence>
<evidence type="ECO:0000313" key="12">
    <source>
        <dbReference type="EMBL" id="EUJ46231.1"/>
    </source>
</evidence>
<dbReference type="FunFam" id="1.10.3430.10:FF:000007">
    <property type="entry name" value="Ammonium transporter"/>
    <property type="match status" value="1"/>
</dbReference>
<dbReference type="Proteomes" id="UP000019248">
    <property type="component" value="Unassembled WGS sequence"/>
</dbReference>